<organism evidence="3 4">
    <name type="scientific">Fastidiosipila sanguinis</name>
    <dbReference type="NCBI Taxonomy" id="236753"/>
    <lineage>
        <taxon>Bacteria</taxon>
        <taxon>Bacillati</taxon>
        <taxon>Bacillota</taxon>
        <taxon>Clostridia</taxon>
        <taxon>Eubacteriales</taxon>
        <taxon>Oscillospiraceae</taxon>
        <taxon>Fastidiosipila</taxon>
    </lineage>
</organism>
<dbReference type="InterPro" id="IPR004193">
    <property type="entry name" value="Glyco_hydro_13_N"/>
</dbReference>
<dbReference type="SUPFAM" id="SSF51445">
    <property type="entry name" value="(Trans)glycosidases"/>
    <property type="match status" value="1"/>
</dbReference>
<evidence type="ECO:0000256" key="1">
    <source>
        <dbReference type="ARBA" id="ARBA00023001"/>
    </source>
</evidence>
<keyword evidence="1" id="KW-0119">Carbohydrate metabolism</keyword>
<protein>
    <submittedName>
        <fullName evidence="3">Glycogen debranching enzyme</fullName>
    </submittedName>
</protein>
<keyword evidence="4" id="KW-1185">Reference proteome</keyword>
<evidence type="ECO:0000259" key="2">
    <source>
        <dbReference type="SMART" id="SM00642"/>
    </source>
</evidence>
<dbReference type="GO" id="GO:0030245">
    <property type="term" value="P:cellulose catabolic process"/>
    <property type="evidence" value="ECO:0007669"/>
    <property type="project" value="UniProtKB-KW"/>
</dbReference>
<dbReference type="Pfam" id="PF02922">
    <property type="entry name" value="CBM_48"/>
    <property type="match status" value="1"/>
</dbReference>
<dbReference type="GO" id="GO:0004553">
    <property type="term" value="F:hydrolase activity, hydrolyzing O-glycosyl compounds"/>
    <property type="evidence" value="ECO:0007669"/>
    <property type="project" value="InterPro"/>
</dbReference>
<dbReference type="InterPro" id="IPR006047">
    <property type="entry name" value="GH13_cat_dom"/>
</dbReference>
<dbReference type="AlphaFoldDB" id="A0A2S0KLD5"/>
<sequence length="751" mass="86216">MTSNNYTETVLKPLEIWYGHPVRPGFYDKNGAHAVNANSVSFTIHSELATEINLLLFEKGASEPFSVIPYPKRYKVGDVYSMTVFDLDIENLEYCFSIDGPWNPEEGLIFDREKTVVDQYARRIEVYSQEDNKYPYRAKVMLDDFDWGDSLSPEIPNNEMIIYEMHVRGFTKNPNSNVRHPGTFSGLIEKIPYLKSLGVNVVELMPIFQFDTHAENRTHNGQDLKDYWGYNPMAFFAVNPAYDSREYGIIEGYEFKSLVKALHDNGMQVFLDVVFNHTTEGNEQGPYISFKGIDNQTYYMLTPEGHYYNFSGCGNTLNCNNPIVRQMILECLRYWVVNYRIDGFRFDLASILGRDKEGTPLSNPPLLESLAYDPILKNVELIAEAWDAGGLYQVGSFPAYSRWGELNGRYRDTMRQFLKGDNGKVWEAAQCLTGSRDLYPVESRGKYASVNFITCHDGFTLKDLYSYNDKHNEDNGWNNTDGDSNNNSWNCGVEGETDNEEINFLRKKLMLNACVCLLGSTGIPMINAGDEFARTQFGNNNPYCQDNEISWIDWSLLEKNKEIFSFWKNMIAFRKQHPVLRANAEAARCGLPETSFHGEKQWYMDTDYDSHYLGIMYAGRAENNRNDEVIYLAINTGWENKTIELPSLPNGEYWYEVINTDNPLGEEFSPDIEESSVLYDYLSVKARSVVVLIAYPLDSPEAAEEAKAEMASKFHKRQKAKSKLYNYYLQDNIESGKQTAWGVPPEQMQEI</sequence>
<accession>A0A2S0KLD5</accession>
<dbReference type="PANTHER" id="PTHR43002">
    <property type="entry name" value="GLYCOGEN DEBRANCHING ENZYME"/>
    <property type="match status" value="1"/>
</dbReference>
<evidence type="ECO:0000313" key="4">
    <source>
        <dbReference type="Proteomes" id="UP000237947"/>
    </source>
</evidence>
<dbReference type="InterPro" id="IPR013780">
    <property type="entry name" value="Glyco_hydro_b"/>
</dbReference>
<dbReference type="KEGG" id="fsa:C5Q98_00665"/>
<keyword evidence="1" id="KW-0136">Cellulose degradation</keyword>
<dbReference type="Pfam" id="PF00128">
    <property type="entry name" value="Alpha-amylase"/>
    <property type="match status" value="2"/>
</dbReference>
<feature type="domain" description="Glycosyl hydrolase family 13 catalytic" evidence="2">
    <location>
        <begin position="164"/>
        <end position="574"/>
    </location>
</feature>
<gene>
    <name evidence="3" type="ORF">C5Q98_00665</name>
</gene>
<dbReference type="EMBL" id="CP027226">
    <property type="protein sequence ID" value="AVM41831.1"/>
    <property type="molecule type" value="Genomic_DNA"/>
</dbReference>
<reference evidence="4" key="1">
    <citation type="submission" date="2018-02" db="EMBL/GenBank/DDBJ databases">
        <authorList>
            <person name="Holder M.E."/>
            <person name="Ajami N.J."/>
            <person name="Petrosino J.F."/>
        </authorList>
    </citation>
    <scope>NUCLEOTIDE SEQUENCE [LARGE SCALE GENOMIC DNA]</scope>
    <source>
        <strain evidence="4">CCUG 47711</strain>
    </source>
</reference>
<dbReference type="OrthoDB" id="9761875at2"/>
<dbReference type="Gene3D" id="2.60.40.1180">
    <property type="entry name" value="Golgi alpha-mannosidase II"/>
    <property type="match status" value="1"/>
</dbReference>
<dbReference type="Gene3D" id="3.20.20.80">
    <property type="entry name" value="Glycosidases"/>
    <property type="match status" value="1"/>
</dbReference>
<dbReference type="RefSeq" id="WP_106011819.1">
    <property type="nucleotide sequence ID" value="NZ_CP027226.1"/>
</dbReference>
<proteinExistence type="predicted"/>
<dbReference type="SUPFAM" id="SSF81296">
    <property type="entry name" value="E set domains"/>
    <property type="match status" value="1"/>
</dbReference>
<dbReference type="InterPro" id="IPR014756">
    <property type="entry name" value="Ig_E-set"/>
</dbReference>
<dbReference type="CDD" id="cd11326">
    <property type="entry name" value="AmyAc_Glg_debranch"/>
    <property type="match status" value="1"/>
</dbReference>
<dbReference type="SUPFAM" id="SSF51011">
    <property type="entry name" value="Glycosyl hydrolase domain"/>
    <property type="match status" value="1"/>
</dbReference>
<dbReference type="InterPro" id="IPR017853">
    <property type="entry name" value="GH"/>
</dbReference>
<name>A0A2S0KLD5_9FIRM</name>
<evidence type="ECO:0000313" key="3">
    <source>
        <dbReference type="EMBL" id="AVM41831.1"/>
    </source>
</evidence>
<dbReference type="Proteomes" id="UP000237947">
    <property type="component" value="Chromosome"/>
</dbReference>
<dbReference type="SMART" id="SM00642">
    <property type="entry name" value="Aamy"/>
    <property type="match status" value="1"/>
</dbReference>
<keyword evidence="1" id="KW-0624">Polysaccharide degradation</keyword>